<dbReference type="Proteomes" id="UP000667802">
    <property type="component" value="Unassembled WGS sequence"/>
</dbReference>
<reference evidence="2" key="1">
    <citation type="journal article" date="2021" name="Science">
        <title>Hunting the eagle killer: A cyanobacterial neurotoxin causes vacuolar myelinopathy.</title>
        <authorList>
            <person name="Breinlinger S."/>
            <person name="Phillips T.J."/>
            <person name="Haram B.N."/>
            <person name="Mares J."/>
            <person name="Martinez Yerena J.A."/>
            <person name="Hrouzek P."/>
            <person name="Sobotka R."/>
            <person name="Henderson W.M."/>
            <person name="Schmieder P."/>
            <person name="Williams S.M."/>
            <person name="Lauderdale J.D."/>
            <person name="Wilde H.D."/>
            <person name="Gerrin W."/>
            <person name="Kust A."/>
            <person name="Washington J.W."/>
            <person name="Wagner C."/>
            <person name="Geier B."/>
            <person name="Liebeke M."/>
            <person name="Enke H."/>
            <person name="Niedermeyer T.H.J."/>
            <person name="Wilde S.B."/>
        </authorList>
    </citation>
    <scope>NUCLEOTIDE SEQUENCE [LARGE SCALE GENOMIC DNA]</scope>
    <source>
        <strain evidence="2">Thurmond2011</strain>
    </source>
</reference>
<evidence type="ECO:0000313" key="2">
    <source>
        <dbReference type="Proteomes" id="UP000667802"/>
    </source>
</evidence>
<organism evidence="1 2">
    <name type="scientific">Aetokthonos hydrillicola Thurmond2011</name>
    <dbReference type="NCBI Taxonomy" id="2712845"/>
    <lineage>
        <taxon>Bacteria</taxon>
        <taxon>Bacillati</taxon>
        <taxon>Cyanobacteriota</taxon>
        <taxon>Cyanophyceae</taxon>
        <taxon>Nostocales</taxon>
        <taxon>Hapalosiphonaceae</taxon>
        <taxon>Aetokthonos</taxon>
    </lineage>
</organism>
<sequence length="80" mass="9335">MAFISILLNLLEFGFSAIAYNWEELLLVVAFLLQLKKNVEHTTYNAVIRTFSLLISPEFFVIYKEEFRSQEPEVRMSNTG</sequence>
<dbReference type="EMBL" id="JAALHA020000016">
    <property type="protein sequence ID" value="MDR9898167.1"/>
    <property type="molecule type" value="Genomic_DNA"/>
</dbReference>
<dbReference type="AlphaFoldDB" id="A0AAP5IDT2"/>
<accession>A0AAP5IDT2</accession>
<gene>
    <name evidence="1" type="ORF">G7B40_026915</name>
</gene>
<comment type="caution">
    <text evidence="1">The sequence shown here is derived from an EMBL/GenBank/DDBJ whole genome shotgun (WGS) entry which is preliminary data.</text>
</comment>
<name>A0AAP5IDT2_9CYAN</name>
<evidence type="ECO:0000313" key="1">
    <source>
        <dbReference type="EMBL" id="MDR9898167.1"/>
    </source>
</evidence>
<protein>
    <submittedName>
        <fullName evidence="1">Uncharacterized protein</fullName>
    </submittedName>
</protein>
<proteinExistence type="predicted"/>
<keyword evidence="2" id="KW-1185">Reference proteome</keyword>